<evidence type="ECO:0000313" key="2">
    <source>
        <dbReference type="Proteomes" id="UP000482209"/>
    </source>
</evidence>
<organism evidence="1 2">
    <name type="scientific">Velocimicrobium porci</name>
    <dbReference type="NCBI Taxonomy" id="2606634"/>
    <lineage>
        <taxon>Bacteria</taxon>
        <taxon>Bacillati</taxon>
        <taxon>Bacillota</taxon>
        <taxon>Clostridia</taxon>
        <taxon>Lachnospirales</taxon>
        <taxon>Lachnospiraceae</taxon>
        <taxon>Velocimicrobium</taxon>
    </lineage>
</organism>
<dbReference type="Proteomes" id="UP000482209">
    <property type="component" value="Unassembled WGS sequence"/>
</dbReference>
<dbReference type="AlphaFoldDB" id="A0A6L5Y358"/>
<keyword evidence="2" id="KW-1185">Reference proteome</keyword>
<accession>A0A6L5Y358</accession>
<sequence length="141" mass="14721">MDMKKLIWSATIIIGAMCIFRLGMVAGAASSEPGSSGDPLITKSYLEARIKDVNQGSLGAYEKVTVNKGKTVTVSTGGELLLYSGSGKVTGKSGLLNLSTGQIFKSGNTAVKYNPYLVVEKGGMKALSSSVVYIKGAYSIK</sequence>
<protein>
    <submittedName>
        <fullName evidence="1">Uncharacterized protein</fullName>
    </submittedName>
</protein>
<name>A0A6L5Y358_9FIRM</name>
<dbReference type="EMBL" id="VUMT01000029">
    <property type="protein sequence ID" value="MSS64788.1"/>
    <property type="molecule type" value="Genomic_DNA"/>
</dbReference>
<gene>
    <name evidence="1" type="ORF">FYJ58_13035</name>
</gene>
<comment type="caution">
    <text evidence="1">The sequence shown here is derived from an EMBL/GenBank/DDBJ whole genome shotgun (WGS) entry which is preliminary data.</text>
</comment>
<evidence type="ECO:0000313" key="1">
    <source>
        <dbReference type="EMBL" id="MSS64788.1"/>
    </source>
</evidence>
<dbReference type="RefSeq" id="WP_154520172.1">
    <property type="nucleotide sequence ID" value="NZ_VUMT01000029.1"/>
</dbReference>
<reference evidence="1 2" key="1">
    <citation type="submission" date="2019-08" db="EMBL/GenBank/DDBJ databases">
        <title>In-depth cultivation of the pig gut microbiome towards novel bacterial diversity and tailored functional studies.</title>
        <authorList>
            <person name="Wylensek D."/>
            <person name="Hitch T.C.A."/>
            <person name="Clavel T."/>
        </authorList>
    </citation>
    <scope>NUCLEOTIDE SEQUENCE [LARGE SCALE GENOMIC DNA]</scope>
    <source>
        <strain evidence="1 2">WCA-693-APC-MOT-I</strain>
    </source>
</reference>
<proteinExistence type="predicted"/>